<evidence type="ECO:0000313" key="9">
    <source>
        <dbReference type="Proteomes" id="UP001166286"/>
    </source>
</evidence>
<dbReference type="InterPro" id="IPR010482">
    <property type="entry name" value="TECPR1-like_DysF"/>
</dbReference>
<feature type="compositionally biased region" description="Basic and acidic residues" evidence="5">
    <location>
        <begin position="48"/>
        <end position="59"/>
    </location>
</feature>
<dbReference type="PANTHER" id="PTHR28304:SF2">
    <property type="entry name" value="PEROXISOMAL MEMBRANE PROTEIN PEX29"/>
    <property type="match status" value="1"/>
</dbReference>
<dbReference type="EMBL" id="JAFEKC020000003">
    <property type="protein sequence ID" value="KAK0515497.1"/>
    <property type="molecule type" value="Genomic_DNA"/>
</dbReference>
<evidence type="ECO:0000256" key="4">
    <source>
        <dbReference type="ARBA" id="ARBA00023136"/>
    </source>
</evidence>
<protein>
    <recommendedName>
        <fullName evidence="7">TECPR1-like DysF domain-containing protein</fullName>
    </recommendedName>
</protein>
<evidence type="ECO:0000256" key="1">
    <source>
        <dbReference type="ARBA" id="ARBA00004141"/>
    </source>
</evidence>
<keyword evidence="9" id="KW-1185">Reference proteome</keyword>
<dbReference type="AlphaFoldDB" id="A0AA39R5W6"/>
<dbReference type="GO" id="GO:0005778">
    <property type="term" value="C:peroxisomal membrane"/>
    <property type="evidence" value="ECO:0007669"/>
    <property type="project" value="UniProtKB-ARBA"/>
</dbReference>
<evidence type="ECO:0000313" key="8">
    <source>
        <dbReference type="EMBL" id="KAK0515497.1"/>
    </source>
</evidence>
<keyword evidence="2 6" id="KW-0812">Transmembrane</keyword>
<proteinExistence type="predicted"/>
<dbReference type="Proteomes" id="UP001166286">
    <property type="component" value="Unassembled WGS sequence"/>
</dbReference>
<evidence type="ECO:0000259" key="7">
    <source>
        <dbReference type="Pfam" id="PF06398"/>
    </source>
</evidence>
<keyword evidence="3 6" id="KW-1133">Transmembrane helix</keyword>
<feature type="domain" description="TECPR1-like DysF" evidence="7">
    <location>
        <begin position="103"/>
        <end position="468"/>
    </location>
</feature>
<feature type="region of interest" description="Disordered" evidence="5">
    <location>
        <begin position="430"/>
        <end position="454"/>
    </location>
</feature>
<comment type="caution">
    <text evidence="8">The sequence shown here is derived from an EMBL/GenBank/DDBJ whole genome shotgun (WGS) entry which is preliminary data.</text>
</comment>
<feature type="transmembrane region" description="Helical" evidence="6">
    <location>
        <begin position="256"/>
        <end position="274"/>
    </location>
</feature>
<feature type="compositionally biased region" description="Basic and acidic residues" evidence="5">
    <location>
        <begin position="31"/>
        <end position="40"/>
    </location>
</feature>
<feature type="transmembrane region" description="Helical" evidence="6">
    <location>
        <begin position="158"/>
        <end position="178"/>
    </location>
</feature>
<evidence type="ECO:0000256" key="5">
    <source>
        <dbReference type="SAM" id="MobiDB-lite"/>
    </source>
</evidence>
<feature type="region of interest" description="Disordered" evidence="5">
    <location>
        <begin position="1"/>
        <end position="64"/>
    </location>
</feature>
<sequence>MDEFTADAFVNREEPIPVIAVPGNDAPSSEPKGKRERLNETLKGTSSKFKDKLHEHGQSSKEYGQSLQDRLFTKLLQQVIPEEEADELDMGQDMRSSKYINRPGFSLPLMTNNFRRFNARIGVVFVFQNRLERLLTWRKPSQTISLLAVCSFVCLEPYLLPVLPIAGALLFVMVPAYLTRHPPPPSTIPHATYSMNGPPLAPPRTIRPAAEMSKDFFRNMRDLQNCMDDFSIIHDLIIKTVTPITNFSNEALSSTIFLFLFIAACLLSFTSYVLPWRFIALAGCWTAIAAGHPSIQQLFIANHEEHLAPHERTAKSWLDAWISHDIVLDAPPETREVEVFELQRRKGGRNGEWESWMFSPTPYDPLSPQRISGARPKGTRFFEDVAPPKGWEWGDKKWMLDMASSEWVEQRMVQGVEVEVEGERWVADLAGDEDGDDEKALGKGKMRDWEEGSGSERMGEWRRRRWVRTVRRKVVGDNSPTSTAAS</sequence>
<reference evidence="8" key="1">
    <citation type="submission" date="2023-03" db="EMBL/GenBank/DDBJ databases">
        <title>Complete genome of Cladonia borealis.</title>
        <authorList>
            <person name="Park H."/>
        </authorList>
    </citation>
    <scope>NUCLEOTIDE SEQUENCE</scope>
    <source>
        <strain evidence="8">ANT050790</strain>
    </source>
</reference>
<keyword evidence="4 6" id="KW-0472">Membrane</keyword>
<evidence type="ECO:0000256" key="2">
    <source>
        <dbReference type="ARBA" id="ARBA00022692"/>
    </source>
</evidence>
<dbReference type="InterPro" id="IPR052816">
    <property type="entry name" value="Peroxisomal_Membrane_PEX28-32"/>
</dbReference>
<evidence type="ECO:0000256" key="3">
    <source>
        <dbReference type="ARBA" id="ARBA00022989"/>
    </source>
</evidence>
<feature type="compositionally biased region" description="Basic and acidic residues" evidence="5">
    <location>
        <begin position="438"/>
        <end position="450"/>
    </location>
</feature>
<evidence type="ECO:0000256" key="6">
    <source>
        <dbReference type="SAM" id="Phobius"/>
    </source>
</evidence>
<organism evidence="8 9">
    <name type="scientific">Cladonia borealis</name>
    <dbReference type="NCBI Taxonomy" id="184061"/>
    <lineage>
        <taxon>Eukaryota</taxon>
        <taxon>Fungi</taxon>
        <taxon>Dikarya</taxon>
        <taxon>Ascomycota</taxon>
        <taxon>Pezizomycotina</taxon>
        <taxon>Lecanoromycetes</taxon>
        <taxon>OSLEUM clade</taxon>
        <taxon>Lecanoromycetidae</taxon>
        <taxon>Lecanorales</taxon>
        <taxon>Lecanorineae</taxon>
        <taxon>Cladoniaceae</taxon>
        <taxon>Cladonia</taxon>
    </lineage>
</organism>
<gene>
    <name evidence="8" type="ORF">JMJ35_001531</name>
</gene>
<name>A0AA39R5W6_9LECA</name>
<dbReference type="GO" id="GO:0007031">
    <property type="term" value="P:peroxisome organization"/>
    <property type="evidence" value="ECO:0007669"/>
    <property type="project" value="TreeGrafter"/>
</dbReference>
<dbReference type="PANTHER" id="PTHR28304">
    <property type="entry name" value="PEROXISOMAL MEMBRANE PROTEIN PEX29"/>
    <property type="match status" value="1"/>
</dbReference>
<comment type="subcellular location">
    <subcellularLocation>
        <location evidence="1">Membrane</location>
        <topology evidence="1">Multi-pass membrane protein</topology>
    </subcellularLocation>
</comment>
<dbReference type="Pfam" id="PF06398">
    <property type="entry name" value="Pex24p"/>
    <property type="match status" value="1"/>
</dbReference>
<accession>A0AA39R5W6</accession>